<name>A0A318L962_9PSEU</name>
<proteinExistence type="predicted"/>
<evidence type="ECO:0000313" key="2">
    <source>
        <dbReference type="Proteomes" id="UP000247892"/>
    </source>
</evidence>
<dbReference type="OrthoDB" id="3695286at2"/>
<dbReference type="RefSeq" id="WP_110344026.1">
    <property type="nucleotide sequence ID" value="NZ_MASU01000028.1"/>
</dbReference>
<evidence type="ECO:0008006" key="3">
    <source>
        <dbReference type="Google" id="ProtNLM"/>
    </source>
</evidence>
<reference evidence="1 2" key="1">
    <citation type="submission" date="2016-07" db="EMBL/GenBank/DDBJ databases">
        <title>Draft genome sequence of Prauserella sp. YIM 121212, isolated from alkaline soil.</title>
        <authorList>
            <person name="Ruckert C."/>
            <person name="Albersmeier A."/>
            <person name="Jiang C.-L."/>
            <person name="Jiang Y."/>
            <person name="Kalinowski J."/>
            <person name="Schneider O."/>
            <person name="Winkler A."/>
            <person name="Zotchev S.B."/>
        </authorList>
    </citation>
    <scope>NUCLEOTIDE SEQUENCE [LARGE SCALE GENOMIC DNA]</scope>
    <source>
        <strain evidence="1 2">YIM 121212</strain>
    </source>
</reference>
<protein>
    <recommendedName>
        <fullName evidence="3">DUF3168 domain-containing protein</fullName>
    </recommendedName>
</protein>
<evidence type="ECO:0000313" key="1">
    <source>
        <dbReference type="EMBL" id="PXY17350.1"/>
    </source>
</evidence>
<dbReference type="AlphaFoldDB" id="A0A318L962"/>
<gene>
    <name evidence="1" type="ORF">BA062_37710</name>
</gene>
<dbReference type="EMBL" id="MASU01000028">
    <property type="protein sequence ID" value="PXY17350.1"/>
    <property type="molecule type" value="Genomic_DNA"/>
</dbReference>
<accession>A0A318L962</accession>
<comment type="caution">
    <text evidence="1">The sequence shown here is derived from an EMBL/GenBank/DDBJ whole genome shotgun (WGS) entry which is preliminary data.</text>
</comment>
<keyword evidence="2" id="KW-1185">Reference proteome</keyword>
<sequence length="122" mass="13049">MSTAELVAEHAEELRAAVRTVDGVRVYEDPSATIRPPGVFVAPPRLRWESGCPEPTSATFVVVVMVAMDKRSVERLLELVPRVAEAIDSLLPDAAVSTADPGLFNSGGSDLPSYEITVEVSL</sequence>
<dbReference type="Proteomes" id="UP000247892">
    <property type="component" value="Unassembled WGS sequence"/>
</dbReference>
<organism evidence="1 2">
    <name type="scientific">Prauserella flavalba</name>
    <dbReference type="NCBI Taxonomy" id="1477506"/>
    <lineage>
        <taxon>Bacteria</taxon>
        <taxon>Bacillati</taxon>
        <taxon>Actinomycetota</taxon>
        <taxon>Actinomycetes</taxon>
        <taxon>Pseudonocardiales</taxon>
        <taxon>Pseudonocardiaceae</taxon>
        <taxon>Prauserella</taxon>
    </lineage>
</organism>